<dbReference type="OrthoDB" id="5600793at2"/>
<evidence type="ECO:0000313" key="2">
    <source>
        <dbReference type="Proteomes" id="UP000242469"/>
    </source>
</evidence>
<dbReference type="STRING" id="1122198.SAMN02745729_102312"/>
<protein>
    <recommendedName>
        <fullName evidence="3">DUF2835 domain-containing protein</fullName>
    </recommendedName>
</protein>
<name>A0A1H4AA28_9GAMM</name>
<dbReference type="InterPro" id="IPR021363">
    <property type="entry name" value="DUF2835"/>
</dbReference>
<dbReference type="Proteomes" id="UP000242469">
    <property type="component" value="Unassembled WGS sequence"/>
</dbReference>
<dbReference type="Pfam" id="PF11197">
    <property type="entry name" value="DUF2835"/>
    <property type="match status" value="1"/>
</dbReference>
<sequence>MNEIIVDLRISSEEFLKVYRGPSRVVSTRARDGRRVQFPANILRPWLLHEGIRGTFRIRFSDAGKLEDIQRLS</sequence>
<keyword evidence="2" id="KW-1185">Reference proteome</keyword>
<accession>A0A1H4AA28</accession>
<gene>
    <name evidence="1" type="ORF">SAMN02745729_102312</name>
</gene>
<organism evidence="1 2">
    <name type="scientific">Marinobacterium iners DSM 11526</name>
    <dbReference type="NCBI Taxonomy" id="1122198"/>
    <lineage>
        <taxon>Bacteria</taxon>
        <taxon>Pseudomonadati</taxon>
        <taxon>Pseudomonadota</taxon>
        <taxon>Gammaproteobacteria</taxon>
        <taxon>Oceanospirillales</taxon>
        <taxon>Oceanospirillaceae</taxon>
        <taxon>Marinobacterium</taxon>
    </lineage>
</organism>
<dbReference type="EMBL" id="FNRJ01000002">
    <property type="protein sequence ID" value="SEA32324.1"/>
    <property type="molecule type" value="Genomic_DNA"/>
</dbReference>
<dbReference type="AlphaFoldDB" id="A0A1H4AA28"/>
<proteinExistence type="predicted"/>
<evidence type="ECO:0000313" key="1">
    <source>
        <dbReference type="EMBL" id="SEA32324.1"/>
    </source>
</evidence>
<reference evidence="2" key="1">
    <citation type="submission" date="2016-10" db="EMBL/GenBank/DDBJ databases">
        <authorList>
            <person name="Varghese N."/>
            <person name="Submissions S."/>
        </authorList>
    </citation>
    <scope>NUCLEOTIDE SEQUENCE [LARGE SCALE GENOMIC DNA]</scope>
    <source>
        <strain evidence="2">DSM 11526</strain>
    </source>
</reference>
<evidence type="ECO:0008006" key="3">
    <source>
        <dbReference type="Google" id="ProtNLM"/>
    </source>
</evidence>
<dbReference type="RefSeq" id="WP_091823756.1">
    <property type="nucleotide sequence ID" value="NZ_FNRJ01000002.1"/>
</dbReference>